<dbReference type="EMBL" id="BDIP01001038">
    <property type="protein sequence ID" value="GIQ83412.1"/>
    <property type="molecule type" value="Genomic_DNA"/>
</dbReference>
<dbReference type="Proteomes" id="UP000265618">
    <property type="component" value="Unassembled WGS sequence"/>
</dbReference>
<accession>A0A9K3GI07</accession>
<evidence type="ECO:0000313" key="1">
    <source>
        <dbReference type="EMBL" id="GIQ83412.1"/>
    </source>
</evidence>
<sequence length="214" mass="23452">MSPLSDTFLSLWQTARDSTGSPKTVIMTDDMLTCLVRLQLSLEPDQTLQGCIPHLADHAVSVPFHSTYMLYMPDTEEGEAPDTALSHFVADLNLIMPSVTLMSSIQSLGQVKHLISPPHGEGEREGHKGPVQVVVCGHSVVTAASEASPLHSALLSEAAEHGVHVRTFICHREETVPSDVYTNLEQTVKRDYLDRLDRGAREAAMKRGSKNALW</sequence>
<name>A0A9K3GI07_9EUKA</name>
<evidence type="ECO:0000313" key="2">
    <source>
        <dbReference type="Proteomes" id="UP000265618"/>
    </source>
</evidence>
<reference evidence="1 2" key="1">
    <citation type="journal article" date="2018" name="PLoS ONE">
        <title>The draft genome of Kipferlia bialata reveals reductive genome evolution in fornicate parasites.</title>
        <authorList>
            <person name="Tanifuji G."/>
            <person name="Takabayashi S."/>
            <person name="Kume K."/>
            <person name="Takagi M."/>
            <person name="Nakayama T."/>
            <person name="Kamikawa R."/>
            <person name="Inagaki Y."/>
            <person name="Hashimoto T."/>
        </authorList>
    </citation>
    <scope>NUCLEOTIDE SEQUENCE [LARGE SCALE GENOMIC DNA]</scope>
    <source>
        <strain evidence="1">NY0173</strain>
    </source>
</reference>
<protein>
    <submittedName>
        <fullName evidence="1">Uncharacterized protein</fullName>
    </submittedName>
</protein>
<dbReference type="AlphaFoldDB" id="A0A9K3GI07"/>
<organism evidence="1 2">
    <name type="scientific">Kipferlia bialata</name>
    <dbReference type="NCBI Taxonomy" id="797122"/>
    <lineage>
        <taxon>Eukaryota</taxon>
        <taxon>Metamonada</taxon>
        <taxon>Carpediemonas-like organisms</taxon>
        <taxon>Kipferlia</taxon>
    </lineage>
</organism>
<keyword evidence="2" id="KW-1185">Reference proteome</keyword>
<proteinExistence type="predicted"/>
<comment type="caution">
    <text evidence="1">The sequence shown here is derived from an EMBL/GenBank/DDBJ whole genome shotgun (WGS) entry which is preliminary data.</text>
</comment>
<gene>
    <name evidence="1" type="ORF">KIPB_004729</name>
</gene>